<organism evidence="2 3">
    <name type="scientific">Oryzomonas rubra</name>
    <dbReference type="NCBI Taxonomy" id="2509454"/>
    <lineage>
        <taxon>Bacteria</taxon>
        <taxon>Pseudomonadati</taxon>
        <taxon>Thermodesulfobacteriota</taxon>
        <taxon>Desulfuromonadia</taxon>
        <taxon>Geobacterales</taxon>
        <taxon>Geobacteraceae</taxon>
        <taxon>Oryzomonas</taxon>
    </lineage>
</organism>
<dbReference type="RefSeq" id="WP_149309524.1">
    <property type="nucleotide sequence ID" value="NZ_SRSD01000011.1"/>
</dbReference>
<dbReference type="SUPFAM" id="SSF52821">
    <property type="entry name" value="Rhodanese/Cell cycle control phosphatase"/>
    <property type="match status" value="1"/>
</dbReference>
<dbReference type="GO" id="GO:0004792">
    <property type="term" value="F:thiosulfate-cyanide sulfurtransferase activity"/>
    <property type="evidence" value="ECO:0007669"/>
    <property type="project" value="TreeGrafter"/>
</dbReference>
<dbReference type="PANTHER" id="PTHR44086:SF13">
    <property type="entry name" value="THIOSULFATE SULFURTRANSFERASE PSPE"/>
    <property type="match status" value="1"/>
</dbReference>
<dbReference type="Gene3D" id="3.40.250.10">
    <property type="entry name" value="Rhodanese-like domain"/>
    <property type="match status" value="1"/>
</dbReference>
<dbReference type="InterPro" id="IPR036873">
    <property type="entry name" value="Rhodanese-like_dom_sf"/>
</dbReference>
<keyword evidence="3" id="KW-1185">Reference proteome</keyword>
<evidence type="ECO:0000313" key="2">
    <source>
        <dbReference type="EMBL" id="KAA0888358.1"/>
    </source>
</evidence>
<feature type="domain" description="Rhodanese" evidence="1">
    <location>
        <begin position="12"/>
        <end position="102"/>
    </location>
</feature>
<dbReference type="PROSITE" id="PS50206">
    <property type="entry name" value="RHODANESE_3"/>
    <property type="match status" value="1"/>
</dbReference>
<proteinExistence type="predicted"/>
<reference evidence="2 3" key="1">
    <citation type="submission" date="2019-04" db="EMBL/GenBank/DDBJ databases">
        <title>Geobacter ruber sp. nov., ferric-reducing bacteria isolated from paddy soil.</title>
        <authorList>
            <person name="Xu Z."/>
            <person name="Masuda Y."/>
            <person name="Itoh H."/>
            <person name="Senoo K."/>
        </authorList>
    </citation>
    <scope>NUCLEOTIDE SEQUENCE [LARGE SCALE GENOMIC DNA]</scope>
    <source>
        <strain evidence="2 3">Red88</strain>
    </source>
</reference>
<dbReference type="AlphaFoldDB" id="A0A5A9X7C9"/>
<dbReference type="OrthoDB" id="9789348at2"/>
<dbReference type="Pfam" id="PF00581">
    <property type="entry name" value="Rhodanese"/>
    <property type="match status" value="1"/>
</dbReference>
<evidence type="ECO:0000259" key="1">
    <source>
        <dbReference type="PROSITE" id="PS50206"/>
    </source>
</evidence>
<comment type="caution">
    <text evidence="2">The sequence shown here is derived from an EMBL/GenBank/DDBJ whole genome shotgun (WGS) entry which is preliminary data.</text>
</comment>
<dbReference type="InterPro" id="IPR001763">
    <property type="entry name" value="Rhodanese-like_dom"/>
</dbReference>
<accession>A0A5A9X7C9</accession>
<name>A0A5A9X7C9_9BACT</name>
<dbReference type="PANTHER" id="PTHR44086">
    <property type="entry name" value="THIOSULFATE SULFURTRANSFERASE RDL2, MITOCHONDRIAL-RELATED"/>
    <property type="match status" value="1"/>
</dbReference>
<dbReference type="CDD" id="cd00158">
    <property type="entry name" value="RHOD"/>
    <property type="match status" value="1"/>
</dbReference>
<dbReference type="Proteomes" id="UP000324298">
    <property type="component" value="Unassembled WGS sequence"/>
</dbReference>
<sequence>MQPQELLKRIKTKQPPSIIDVRSRFEFRTGHIPGAIHAPTWKILLKLARIPAGKNAELVVTCEHGPRAQLARSVLEAFGYRNVALLSGHMANWRHVDHPQEK</sequence>
<dbReference type="EMBL" id="SRSD01000011">
    <property type="protein sequence ID" value="KAA0888358.1"/>
    <property type="molecule type" value="Genomic_DNA"/>
</dbReference>
<evidence type="ECO:0000313" key="3">
    <source>
        <dbReference type="Proteomes" id="UP000324298"/>
    </source>
</evidence>
<protein>
    <submittedName>
        <fullName evidence="2">Rhodanese-like domain-containing protein</fullName>
    </submittedName>
</protein>
<dbReference type="SMART" id="SM00450">
    <property type="entry name" value="RHOD"/>
    <property type="match status" value="1"/>
</dbReference>
<gene>
    <name evidence="2" type="ORF">ET418_16640</name>
</gene>